<comment type="caution">
    <text evidence="2">The sequence shown here is derived from an EMBL/GenBank/DDBJ whole genome shotgun (WGS) entry which is preliminary data.</text>
</comment>
<sequence>MCYHSYFRISILFCFVLILHCVPSEEVDNLSPREDLEICTGCHRKSFHEDFTQVQCDFHCALSEDFDSLPPREDLEISQEAIRASINELLIQIYNSLFDFRPTCEVGIVGFE</sequence>
<feature type="signal peptide" evidence="1">
    <location>
        <begin position="1"/>
        <end position="24"/>
    </location>
</feature>
<accession>A0ABD2D1N5</accession>
<dbReference type="Proteomes" id="UP001607303">
    <property type="component" value="Unassembled WGS sequence"/>
</dbReference>
<name>A0ABD2D1N5_VESMC</name>
<feature type="chain" id="PRO_5044825020" evidence="1">
    <location>
        <begin position="25"/>
        <end position="112"/>
    </location>
</feature>
<reference evidence="2 3" key="1">
    <citation type="journal article" date="2024" name="Ann. Entomol. Soc. Am.">
        <title>Genomic analyses of the southern and eastern yellowjacket wasps (Hymenoptera: Vespidae) reveal evolutionary signatures of social life.</title>
        <authorList>
            <person name="Catto M.A."/>
            <person name="Caine P.B."/>
            <person name="Orr S.E."/>
            <person name="Hunt B.G."/>
            <person name="Goodisman M.A.D."/>
        </authorList>
    </citation>
    <scope>NUCLEOTIDE SEQUENCE [LARGE SCALE GENOMIC DNA]</scope>
    <source>
        <strain evidence="2">232</strain>
        <tissue evidence="2">Head and thorax</tissue>
    </source>
</reference>
<evidence type="ECO:0000256" key="1">
    <source>
        <dbReference type="SAM" id="SignalP"/>
    </source>
</evidence>
<gene>
    <name evidence="2" type="ORF">V1477_000405</name>
</gene>
<proteinExistence type="predicted"/>
<dbReference type="EMBL" id="JAYRBN010000007">
    <property type="protein sequence ID" value="KAL2751247.1"/>
    <property type="molecule type" value="Genomic_DNA"/>
</dbReference>
<protein>
    <submittedName>
        <fullName evidence="2">Uncharacterized protein</fullName>
    </submittedName>
</protein>
<dbReference type="AlphaFoldDB" id="A0ABD2D1N5"/>
<keyword evidence="3" id="KW-1185">Reference proteome</keyword>
<evidence type="ECO:0000313" key="3">
    <source>
        <dbReference type="Proteomes" id="UP001607303"/>
    </source>
</evidence>
<organism evidence="2 3">
    <name type="scientific">Vespula maculifrons</name>
    <name type="common">Eastern yellow jacket</name>
    <name type="synonym">Wasp</name>
    <dbReference type="NCBI Taxonomy" id="7453"/>
    <lineage>
        <taxon>Eukaryota</taxon>
        <taxon>Metazoa</taxon>
        <taxon>Ecdysozoa</taxon>
        <taxon>Arthropoda</taxon>
        <taxon>Hexapoda</taxon>
        <taxon>Insecta</taxon>
        <taxon>Pterygota</taxon>
        <taxon>Neoptera</taxon>
        <taxon>Endopterygota</taxon>
        <taxon>Hymenoptera</taxon>
        <taxon>Apocrita</taxon>
        <taxon>Aculeata</taxon>
        <taxon>Vespoidea</taxon>
        <taxon>Vespidae</taxon>
        <taxon>Vespinae</taxon>
        <taxon>Vespula</taxon>
    </lineage>
</organism>
<evidence type="ECO:0000313" key="2">
    <source>
        <dbReference type="EMBL" id="KAL2751247.1"/>
    </source>
</evidence>
<keyword evidence="1" id="KW-0732">Signal</keyword>